<dbReference type="InterPro" id="IPR015422">
    <property type="entry name" value="PyrdxlP-dep_Trfase_small"/>
</dbReference>
<dbReference type="EC" id="2.3.1.47" evidence="2"/>
<dbReference type="AlphaFoldDB" id="A0A918LS56"/>
<keyword evidence="6" id="KW-0032">Aminotransferase</keyword>
<accession>A0A918LS56</accession>
<dbReference type="Pfam" id="PF00155">
    <property type="entry name" value="Aminotran_1_2"/>
    <property type="match status" value="1"/>
</dbReference>
<dbReference type="Gene3D" id="3.90.1150.10">
    <property type="entry name" value="Aspartate Aminotransferase, domain 1"/>
    <property type="match status" value="1"/>
</dbReference>
<reference evidence="6" key="1">
    <citation type="journal article" date="2014" name="Int. J. Syst. Evol. Microbiol.">
        <title>Complete genome sequence of Corynebacterium casei LMG S-19264T (=DSM 44701T), isolated from a smear-ripened cheese.</title>
        <authorList>
            <consortium name="US DOE Joint Genome Institute (JGI-PGF)"/>
            <person name="Walter F."/>
            <person name="Albersmeier A."/>
            <person name="Kalinowski J."/>
            <person name="Ruckert C."/>
        </authorList>
    </citation>
    <scope>NUCLEOTIDE SEQUENCE</scope>
    <source>
        <strain evidence="6">JCM 4125</strain>
    </source>
</reference>
<proteinExistence type="predicted"/>
<keyword evidence="3" id="KW-0808">Transferase</keyword>
<evidence type="ECO:0000256" key="4">
    <source>
        <dbReference type="ARBA" id="ARBA00047715"/>
    </source>
</evidence>
<evidence type="ECO:0000256" key="1">
    <source>
        <dbReference type="ARBA" id="ARBA00001933"/>
    </source>
</evidence>
<dbReference type="RefSeq" id="WP_189709446.1">
    <property type="nucleotide sequence ID" value="NZ_BMSA01000003.1"/>
</dbReference>
<gene>
    <name evidence="6" type="ORF">GCM10010226_17820</name>
</gene>
<dbReference type="PANTHER" id="PTHR13693">
    <property type="entry name" value="CLASS II AMINOTRANSFERASE/8-AMINO-7-OXONONANOATE SYNTHASE"/>
    <property type="match status" value="1"/>
</dbReference>
<dbReference type="GO" id="GO:0008483">
    <property type="term" value="F:transaminase activity"/>
    <property type="evidence" value="ECO:0007669"/>
    <property type="project" value="UniProtKB-KW"/>
</dbReference>
<keyword evidence="7" id="KW-1185">Reference proteome</keyword>
<dbReference type="EMBL" id="BMSA01000003">
    <property type="protein sequence ID" value="GGT41762.1"/>
    <property type="molecule type" value="Genomic_DNA"/>
</dbReference>
<dbReference type="SUPFAM" id="SSF53383">
    <property type="entry name" value="PLP-dependent transferases"/>
    <property type="match status" value="1"/>
</dbReference>
<protein>
    <recommendedName>
        <fullName evidence="2">8-amino-7-oxononanoate synthase</fullName>
        <ecNumber evidence="2">2.3.1.47</ecNumber>
    </recommendedName>
</protein>
<dbReference type="Proteomes" id="UP000646776">
    <property type="component" value="Unassembled WGS sequence"/>
</dbReference>
<dbReference type="InterPro" id="IPR050087">
    <property type="entry name" value="AON_synthase_class-II"/>
</dbReference>
<evidence type="ECO:0000259" key="5">
    <source>
        <dbReference type="Pfam" id="PF00155"/>
    </source>
</evidence>
<organism evidence="6 7">
    <name type="scientific">Streptomyces phaeofaciens</name>
    <dbReference type="NCBI Taxonomy" id="68254"/>
    <lineage>
        <taxon>Bacteria</taxon>
        <taxon>Bacillati</taxon>
        <taxon>Actinomycetota</taxon>
        <taxon>Actinomycetes</taxon>
        <taxon>Kitasatosporales</taxon>
        <taxon>Streptomycetaceae</taxon>
        <taxon>Streptomyces</taxon>
    </lineage>
</organism>
<evidence type="ECO:0000256" key="3">
    <source>
        <dbReference type="ARBA" id="ARBA00022679"/>
    </source>
</evidence>
<dbReference type="Gene3D" id="3.40.640.10">
    <property type="entry name" value="Type I PLP-dependent aspartate aminotransferase-like (Major domain)"/>
    <property type="match status" value="1"/>
</dbReference>
<feature type="domain" description="Aminotransferase class I/classII large" evidence="5">
    <location>
        <begin position="65"/>
        <end position="412"/>
    </location>
</feature>
<comment type="catalytic activity">
    <reaction evidence="4">
        <text>6-carboxyhexanoyl-[ACP] + L-alanine + H(+) = (8S)-8-amino-7-oxononanoate + holo-[ACP] + CO2</text>
        <dbReference type="Rhea" id="RHEA:42288"/>
        <dbReference type="Rhea" id="RHEA-COMP:9685"/>
        <dbReference type="Rhea" id="RHEA-COMP:9955"/>
        <dbReference type="ChEBI" id="CHEBI:15378"/>
        <dbReference type="ChEBI" id="CHEBI:16526"/>
        <dbReference type="ChEBI" id="CHEBI:57972"/>
        <dbReference type="ChEBI" id="CHEBI:64479"/>
        <dbReference type="ChEBI" id="CHEBI:78846"/>
        <dbReference type="ChEBI" id="CHEBI:149468"/>
        <dbReference type="EC" id="2.3.1.47"/>
    </reaction>
</comment>
<dbReference type="GO" id="GO:0008710">
    <property type="term" value="F:8-amino-7-oxononanoate synthase activity"/>
    <property type="evidence" value="ECO:0007669"/>
    <property type="project" value="UniProtKB-EC"/>
</dbReference>
<evidence type="ECO:0000256" key="2">
    <source>
        <dbReference type="ARBA" id="ARBA00013187"/>
    </source>
</evidence>
<dbReference type="InterPro" id="IPR004839">
    <property type="entry name" value="Aminotransferase_I/II_large"/>
</dbReference>
<name>A0A918LS56_9ACTN</name>
<comment type="caution">
    <text evidence="6">The sequence shown here is derived from an EMBL/GenBank/DDBJ whole genome shotgun (WGS) entry which is preliminary data.</text>
</comment>
<dbReference type="GO" id="GO:0030170">
    <property type="term" value="F:pyridoxal phosphate binding"/>
    <property type="evidence" value="ECO:0007669"/>
    <property type="project" value="InterPro"/>
</dbReference>
<comment type="cofactor">
    <cofactor evidence="1">
        <name>pyridoxal 5'-phosphate</name>
        <dbReference type="ChEBI" id="CHEBI:597326"/>
    </cofactor>
</comment>
<reference evidence="6" key="2">
    <citation type="submission" date="2020-09" db="EMBL/GenBank/DDBJ databases">
        <authorList>
            <person name="Sun Q."/>
            <person name="Ohkuma M."/>
        </authorList>
    </citation>
    <scope>NUCLEOTIDE SEQUENCE</scope>
    <source>
        <strain evidence="6">JCM 4125</strain>
    </source>
</reference>
<dbReference type="InterPro" id="IPR015421">
    <property type="entry name" value="PyrdxlP-dep_Trfase_major"/>
</dbReference>
<sequence>MTADARAEAVARPANWVAARIGKTTDSLDRAFDEGLTGHVITGRDGKEVELEDGSRAVEFVSCSYLGLEQHPALVSAAQEALGRFGAHFSSSRNRMRPVYLGQLEELLGEIYGGRPVVPFTSVGTVHLGVLPLLGTSALPGWPVSARGPVFLVEKTAHASMQVLRGVLEQLGPVHRFDLADPATLDARLAEARASGRTPIALVDGVGSMGGLIDVVSLARTLASAGGLLYVDDAHGVSIDGPNGAGYAYEAFGSAGLPDNVVLVGSLSKAFGGAGGFVVLPGQDDVRVLRKFANPLVFGHSIMLPLLAADVAAARLHLSGEVAALQERLWANAELFDKLTDGRLVNAGQRSPIRGALFATEASAFEAARRLRRAGILVLPAFFPTVAKGTGLIRFALSATHEPAHLETAVEGLGALAPGA</sequence>
<dbReference type="NCBIfam" id="NF005697">
    <property type="entry name" value="PRK07505.1"/>
    <property type="match status" value="1"/>
</dbReference>
<evidence type="ECO:0000313" key="7">
    <source>
        <dbReference type="Proteomes" id="UP000646776"/>
    </source>
</evidence>
<dbReference type="InterPro" id="IPR015424">
    <property type="entry name" value="PyrdxlP-dep_Trfase"/>
</dbReference>
<evidence type="ECO:0000313" key="6">
    <source>
        <dbReference type="EMBL" id="GGT41762.1"/>
    </source>
</evidence>